<dbReference type="EC" id="2.7.4.3" evidence="10"/>
<dbReference type="GO" id="GO:0004017">
    <property type="term" value="F:AMP kinase activity"/>
    <property type="evidence" value="ECO:0007669"/>
    <property type="project" value="UniProtKB-UniRule"/>
</dbReference>
<feature type="binding site" evidence="10">
    <location>
        <position position="20"/>
    </location>
    <ligand>
        <name>ATP</name>
        <dbReference type="ChEBI" id="CHEBI:30616"/>
    </ligand>
</feature>
<keyword evidence="4 10" id="KW-0698">rRNA processing</keyword>
<feature type="binding site" evidence="10">
    <location>
        <position position="21"/>
    </location>
    <ligand>
        <name>ATP</name>
        <dbReference type="ChEBI" id="CHEBI:30616"/>
    </ligand>
</feature>
<comment type="function">
    <text evidence="10">Broad-specificity nucleoside monophosphate (NMP) kinase that catalyzes the reversible transfer of the terminal phosphate group between nucleoside triphosphates and monophosphates. Has also ATPase activity. Involved in the late cytoplasmic maturation steps of the 40S ribosomal particles, specifically 18S rRNA maturation. While NMP activity is not required for ribosome maturation, ATPase activity is. Associates transiently with small ribosomal subunit protein uS11. ATP hydrolysis breaks the interaction with uS11. May temporarily remove uS11 from the ribosome to enable a conformational change of the ribosomal RNA that is needed for the final maturation step of the small ribosomal subunit. Its NMP activity may have a role in nuclear energy homeostasis.</text>
</comment>
<keyword evidence="2 10" id="KW-0963">Cytoplasm</keyword>
<evidence type="ECO:0000256" key="10">
    <source>
        <dbReference type="HAMAP-Rule" id="MF_03173"/>
    </source>
</evidence>
<dbReference type="GO" id="GO:0016887">
    <property type="term" value="F:ATP hydrolysis activity"/>
    <property type="evidence" value="ECO:0007669"/>
    <property type="project" value="UniProtKB-UniRule"/>
</dbReference>
<proteinExistence type="inferred from homology"/>
<comment type="caution">
    <text evidence="10">Lacks conserved residue(s) required for the propagation of feature annotation.</text>
</comment>
<feature type="region of interest" description="NMPbind" evidence="10">
    <location>
        <begin position="38"/>
        <end position="61"/>
    </location>
</feature>
<gene>
    <name evidence="12" type="ORF">AYI68_g5959</name>
</gene>
<feature type="binding site" evidence="10">
    <location>
        <position position="22"/>
    </location>
    <ligand>
        <name>ATP</name>
        <dbReference type="ChEBI" id="CHEBI:30616"/>
    </ligand>
</feature>
<sequence length="177" mass="20451">MDSTKRSKPNVLITGTPGTGKTTTSEMVSDLSSYTLINVSEIIKKHNLHDGYDEEFDTYWLNIDKLIDFLEDQVSGGGCIVDYHSCDIFPERWFDLVVVLRTSTENLYDRLVARNYNQKKINENMECEIMQVVLEEAREGYNPDIVVELTSDNVQEIEDNVLYVQDWILKNEKSQLN</sequence>
<dbReference type="GO" id="GO:0006364">
    <property type="term" value="P:rRNA processing"/>
    <property type="evidence" value="ECO:0007669"/>
    <property type="project" value="UniProtKB-KW"/>
</dbReference>
<protein>
    <recommendedName>
        <fullName evidence="10">Adenylate kinase isoenzyme 6 homolog</fullName>
        <shortName evidence="10">AK6</shortName>
        <ecNumber evidence="10">2.7.4.3</ecNumber>
    </recommendedName>
    <alternativeName>
        <fullName evidence="10">Dual activity adenylate kinase/ATPase</fullName>
        <shortName evidence="10">AK/ATPase</shortName>
    </alternativeName>
</protein>
<dbReference type="SUPFAM" id="SSF52540">
    <property type="entry name" value="P-loop containing nucleoside triphosphate hydrolases"/>
    <property type="match status" value="1"/>
</dbReference>
<dbReference type="GO" id="GO:0005737">
    <property type="term" value="C:cytoplasm"/>
    <property type="evidence" value="ECO:0007669"/>
    <property type="project" value="UniProtKB-SubCell"/>
</dbReference>
<comment type="similarity">
    <text evidence="10">Belongs to the adenylate kinase family. AK6 subfamily.</text>
</comment>
<comment type="caution">
    <text evidence="12">The sequence shown here is derived from an EMBL/GenBank/DDBJ whole genome shotgun (WGS) entry which is preliminary data.</text>
</comment>
<keyword evidence="5 10" id="KW-0808">Transferase</keyword>
<keyword evidence="8 10" id="KW-0067">ATP-binding</keyword>
<evidence type="ECO:0000256" key="4">
    <source>
        <dbReference type="ARBA" id="ARBA00022552"/>
    </source>
</evidence>
<feature type="binding site" evidence="10">
    <location>
        <position position="114"/>
    </location>
    <ligand>
        <name>ATP</name>
        <dbReference type="ChEBI" id="CHEBI:30616"/>
    </ligand>
</feature>
<evidence type="ECO:0000256" key="7">
    <source>
        <dbReference type="ARBA" id="ARBA00022777"/>
    </source>
</evidence>
<keyword evidence="9 10" id="KW-0539">Nucleus</keyword>
<dbReference type="HAMAP" id="MF_00039">
    <property type="entry name" value="Adenylate_kinase_AK6"/>
    <property type="match status" value="1"/>
</dbReference>
<evidence type="ECO:0000313" key="12">
    <source>
        <dbReference type="EMBL" id="OLY79958.1"/>
    </source>
</evidence>
<feature type="binding site" evidence="10">
    <location>
        <position position="18"/>
    </location>
    <ligand>
        <name>ATP</name>
        <dbReference type="ChEBI" id="CHEBI:30616"/>
    </ligand>
</feature>
<keyword evidence="7 10" id="KW-0418">Kinase</keyword>
<name>A0A1R0GSY4_9FUNG</name>
<dbReference type="GO" id="GO:0005634">
    <property type="term" value="C:nucleus"/>
    <property type="evidence" value="ECO:0007669"/>
    <property type="project" value="UniProtKB-SubCell"/>
</dbReference>
<comment type="subcellular location">
    <subcellularLocation>
        <location evidence="10">Cytoplasm</location>
    </subcellularLocation>
    <subcellularLocation>
        <location evidence="10">Nucleus</location>
    </subcellularLocation>
</comment>
<dbReference type="GO" id="GO:0042274">
    <property type="term" value="P:ribosomal small subunit biogenesis"/>
    <property type="evidence" value="ECO:0007669"/>
    <property type="project" value="UniProtKB-UniRule"/>
</dbReference>
<feature type="region of interest" description="LID" evidence="10">
    <location>
        <begin position="113"/>
        <end position="123"/>
    </location>
</feature>
<dbReference type="InterPro" id="IPR027417">
    <property type="entry name" value="P-loop_NTPase"/>
</dbReference>
<dbReference type="PANTHER" id="PTHR12595:SF0">
    <property type="entry name" value="ADENYLATE KINASE ISOENZYME 6"/>
    <property type="match status" value="1"/>
</dbReference>
<evidence type="ECO:0000256" key="11">
    <source>
        <dbReference type="SAM" id="MobiDB-lite"/>
    </source>
</evidence>
<dbReference type="GO" id="GO:0005524">
    <property type="term" value="F:ATP binding"/>
    <property type="evidence" value="ECO:0007669"/>
    <property type="project" value="UniProtKB-KW"/>
</dbReference>
<comment type="catalytic activity">
    <reaction evidence="10">
        <text>ATP + H2O = ADP + phosphate + H(+)</text>
        <dbReference type="Rhea" id="RHEA:13065"/>
        <dbReference type="ChEBI" id="CHEBI:15377"/>
        <dbReference type="ChEBI" id="CHEBI:15378"/>
        <dbReference type="ChEBI" id="CHEBI:30616"/>
        <dbReference type="ChEBI" id="CHEBI:43474"/>
        <dbReference type="ChEBI" id="CHEBI:456216"/>
    </reaction>
</comment>
<dbReference type="Pfam" id="PF13238">
    <property type="entry name" value="AAA_18"/>
    <property type="match status" value="1"/>
</dbReference>
<dbReference type="Proteomes" id="UP000187455">
    <property type="component" value="Unassembled WGS sequence"/>
</dbReference>
<feature type="region of interest" description="Disordered" evidence="11">
    <location>
        <begin position="1"/>
        <end position="20"/>
    </location>
</feature>
<comment type="catalytic activity">
    <reaction evidence="1 10">
        <text>AMP + ATP = 2 ADP</text>
        <dbReference type="Rhea" id="RHEA:12973"/>
        <dbReference type="ChEBI" id="CHEBI:30616"/>
        <dbReference type="ChEBI" id="CHEBI:456215"/>
        <dbReference type="ChEBI" id="CHEBI:456216"/>
        <dbReference type="EC" id="2.7.4.3"/>
    </reaction>
</comment>
<dbReference type="PANTHER" id="PTHR12595">
    <property type="entry name" value="POS9-ACTIVATING FACTOR FAP7-RELATED"/>
    <property type="match status" value="1"/>
</dbReference>
<feature type="binding site" evidence="10">
    <location>
        <position position="23"/>
    </location>
    <ligand>
        <name>ATP</name>
        <dbReference type="ChEBI" id="CHEBI:30616"/>
    </ligand>
</feature>
<dbReference type="AlphaFoldDB" id="A0A1R0GSY4"/>
<organism evidence="12 13">
    <name type="scientific">Smittium mucronatum</name>
    <dbReference type="NCBI Taxonomy" id="133383"/>
    <lineage>
        <taxon>Eukaryota</taxon>
        <taxon>Fungi</taxon>
        <taxon>Fungi incertae sedis</taxon>
        <taxon>Zoopagomycota</taxon>
        <taxon>Kickxellomycotina</taxon>
        <taxon>Harpellomycetes</taxon>
        <taxon>Harpellales</taxon>
        <taxon>Legeriomycetaceae</taxon>
        <taxon>Smittium</taxon>
    </lineage>
</organism>
<evidence type="ECO:0000256" key="5">
    <source>
        <dbReference type="ARBA" id="ARBA00022679"/>
    </source>
</evidence>
<dbReference type="STRING" id="133383.A0A1R0GSY4"/>
<accession>A0A1R0GSY4</accession>
<evidence type="ECO:0000256" key="1">
    <source>
        <dbReference type="ARBA" id="ARBA00000582"/>
    </source>
</evidence>
<keyword evidence="13" id="KW-1185">Reference proteome</keyword>
<evidence type="ECO:0000256" key="2">
    <source>
        <dbReference type="ARBA" id="ARBA00022490"/>
    </source>
</evidence>
<dbReference type="InterPro" id="IPR020618">
    <property type="entry name" value="Adenyl_kinase_AK6"/>
</dbReference>
<dbReference type="EMBL" id="LSSL01003924">
    <property type="protein sequence ID" value="OLY79958.1"/>
    <property type="molecule type" value="Genomic_DNA"/>
</dbReference>
<keyword evidence="3 10" id="KW-0690">Ribosome biogenesis</keyword>
<evidence type="ECO:0000256" key="9">
    <source>
        <dbReference type="ARBA" id="ARBA00023242"/>
    </source>
</evidence>
<reference evidence="12 13" key="1">
    <citation type="journal article" date="2016" name="Mol. Biol. Evol.">
        <title>Genome-Wide Survey of Gut Fungi (Harpellales) Reveals the First Horizontally Transferred Ubiquitin Gene from a Mosquito Host.</title>
        <authorList>
            <person name="Wang Y."/>
            <person name="White M.M."/>
            <person name="Kvist S."/>
            <person name="Moncalvo J.M."/>
        </authorList>
    </citation>
    <scope>NUCLEOTIDE SEQUENCE [LARGE SCALE GENOMIC DNA]</scope>
    <source>
        <strain evidence="12 13">ALG-7-W6</strain>
    </source>
</reference>
<keyword evidence="6 10" id="KW-0547">Nucleotide-binding</keyword>
<dbReference type="FunFam" id="3.40.50.300:FF:000372">
    <property type="entry name" value="Adenylate kinase isoenzyme 6 homolog"/>
    <property type="match status" value="1"/>
</dbReference>
<dbReference type="Gene3D" id="3.40.50.300">
    <property type="entry name" value="P-loop containing nucleotide triphosphate hydrolases"/>
    <property type="match status" value="1"/>
</dbReference>
<evidence type="ECO:0000256" key="8">
    <source>
        <dbReference type="ARBA" id="ARBA00022840"/>
    </source>
</evidence>
<evidence type="ECO:0000256" key="6">
    <source>
        <dbReference type="ARBA" id="ARBA00022741"/>
    </source>
</evidence>
<comment type="subunit">
    <text evidence="10">Interacts with small ribosomal subunit protein uS11. Not a structural component of 43S pre-ribosomes, but transiently interacts with them by binding to uS11.</text>
</comment>
<evidence type="ECO:0000313" key="13">
    <source>
        <dbReference type="Proteomes" id="UP000187455"/>
    </source>
</evidence>
<evidence type="ECO:0000256" key="3">
    <source>
        <dbReference type="ARBA" id="ARBA00022517"/>
    </source>
</evidence>
<dbReference type="OrthoDB" id="10251185at2759"/>